<dbReference type="AlphaFoldDB" id="A0A6M3LME0"/>
<proteinExistence type="predicted"/>
<protein>
    <submittedName>
        <fullName evidence="1">Uncharacterized protein</fullName>
    </submittedName>
</protein>
<sequence length="84" mass="10066">MDLFNAFRHQNNPEEKRKQHLEIVELFDEEYKRQKQQGKKETELGTYEEWLESKLYDSIEALNYILVERGELGSYLPMAPMMPA</sequence>
<organism evidence="1">
    <name type="scientific">viral metagenome</name>
    <dbReference type="NCBI Taxonomy" id="1070528"/>
    <lineage>
        <taxon>unclassified sequences</taxon>
        <taxon>metagenomes</taxon>
        <taxon>organismal metagenomes</taxon>
    </lineage>
</organism>
<name>A0A6M3LME0_9ZZZZ</name>
<reference evidence="1" key="1">
    <citation type="submission" date="2020-03" db="EMBL/GenBank/DDBJ databases">
        <title>The deep terrestrial virosphere.</title>
        <authorList>
            <person name="Holmfeldt K."/>
            <person name="Nilsson E."/>
            <person name="Simone D."/>
            <person name="Lopez-Fernandez M."/>
            <person name="Wu X."/>
            <person name="de Brujin I."/>
            <person name="Lundin D."/>
            <person name="Andersson A."/>
            <person name="Bertilsson S."/>
            <person name="Dopson M."/>
        </authorList>
    </citation>
    <scope>NUCLEOTIDE SEQUENCE</scope>
    <source>
        <strain evidence="1">MM415B03735</strain>
    </source>
</reference>
<evidence type="ECO:0000313" key="1">
    <source>
        <dbReference type="EMBL" id="QJA94812.1"/>
    </source>
</evidence>
<gene>
    <name evidence="1" type="ORF">MM415B03735_0013</name>
</gene>
<dbReference type="EMBL" id="MT143262">
    <property type="protein sequence ID" value="QJA94812.1"/>
    <property type="molecule type" value="Genomic_DNA"/>
</dbReference>
<accession>A0A6M3LME0</accession>